<proteinExistence type="predicted"/>
<keyword evidence="2" id="KW-1185">Reference proteome</keyword>
<keyword evidence="1" id="KW-0732">Signal</keyword>
<dbReference type="Proteomes" id="UP000504635">
    <property type="component" value="Unplaced"/>
</dbReference>
<dbReference type="SMART" id="SM00700">
    <property type="entry name" value="JHBP"/>
    <property type="match status" value="1"/>
</dbReference>
<dbReference type="PANTHER" id="PTHR11008">
    <property type="entry name" value="PROTEIN TAKEOUT-LIKE PROTEIN"/>
    <property type="match status" value="1"/>
</dbReference>
<gene>
    <name evidence="3" type="primary">LOC115886728</name>
</gene>
<dbReference type="Gene3D" id="3.15.10.30">
    <property type="entry name" value="Haemolymph juvenile hormone binding protein"/>
    <property type="match status" value="1"/>
</dbReference>
<sequence length="439" mass="49534">MNYYLYLSSLLCFLVCSITAEDPPSQLFGTIENPDPEQKLSDYINVILEHYKQDDPVGIPGTPIPDPLPIPPMNQSFSVGRMNFRDVQLYGLKKFKVDHVIANVAAMQVEAGLNIDKMDVVGNYTLRTWFSSAQGPFTVKLQKVYIKAIATLEVQRNGSLEAQDINMDITFKDMSMDFQGLGFFASMFQGIINSVGTFVFDSIKPFILSEANTNIRNDINKQVSKIPQTFPNSISPFDQLVSEVRKKVRNMGYDPYLVPDYNNSVGVFDIYLTHTWLNGLASFHRTKDIIFELRNKTVHTLLEVGTQKLYGSTHWEVSLVAGVMSKVGTASFSVEYIRVQINASQSMDTRNRPSLDDIQLELGNIQVRFDGLGTVDYLIEFGVNVVPNLLRYQIMDAIEKPIKQKIQEELNKVDVEKIIKENAKKLDSEEGLAELANII</sequence>
<dbReference type="FunCoup" id="A0A6J2YFG3">
    <property type="interactions" value="1"/>
</dbReference>
<dbReference type="Pfam" id="PF16984">
    <property type="entry name" value="Grp7_allergen"/>
    <property type="match status" value="1"/>
</dbReference>
<dbReference type="InterPro" id="IPR038606">
    <property type="entry name" value="To_sf"/>
</dbReference>
<feature type="signal peptide" evidence="1">
    <location>
        <begin position="1"/>
        <end position="20"/>
    </location>
</feature>
<dbReference type="RefSeq" id="XP_030761859.1">
    <property type="nucleotide sequence ID" value="XM_030905999.1"/>
</dbReference>
<protein>
    <submittedName>
        <fullName evidence="3">Uncharacterized protein LOC115886728</fullName>
    </submittedName>
</protein>
<accession>A0A6J2YFG3</accession>
<dbReference type="AlphaFoldDB" id="A0A6J2YFG3"/>
<dbReference type="InterPro" id="IPR038602">
    <property type="entry name" value="Mite_allergen_7_sf"/>
</dbReference>
<evidence type="ECO:0000313" key="3">
    <source>
        <dbReference type="RefSeq" id="XP_030761859.1"/>
    </source>
</evidence>
<dbReference type="InterPro" id="IPR017943">
    <property type="entry name" value="Bactericidal_perm-incr_a/b_dom"/>
</dbReference>
<dbReference type="Gene3D" id="3.15.10.50">
    <property type="match status" value="1"/>
</dbReference>
<dbReference type="SUPFAM" id="SSF55394">
    <property type="entry name" value="Bactericidal permeability-increasing protein, BPI"/>
    <property type="match status" value="1"/>
</dbReference>
<dbReference type="Pfam" id="PF06585">
    <property type="entry name" value="JHBP"/>
    <property type="match status" value="1"/>
</dbReference>
<reference evidence="3" key="1">
    <citation type="submission" date="2025-08" db="UniProtKB">
        <authorList>
            <consortium name="RefSeq"/>
        </authorList>
    </citation>
    <scope>IDENTIFICATION</scope>
    <source>
        <tissue evidence="3">Gonads</tissue>
    </source>
</reference>
<dbReference type="InParanoid" id="A0A6J2YFG3"/>
<dbReference type="OrthoDB" id="6412801at2759"/>
<dbReference type="KEGG" id="soy:115886728"/>
<dbReference type="GO" id="GO:0008289">
    <property type="term" value="F:lipid binding"/>
    <property type="evidence" value="ECO:0007669"/>
    <property type="project" value="InterPro"/>
</dbReference>
<dbReference type="InterPro" id="IPR020234">
    <property type="entry name" value="Mite_allergen_group-7"/>
</dbReference>
<evidence type="ECO:0000256" key="1">
    <source>
        <dbReference type="SAM" id="SignalP"/>
    </source>
</evidence>
<dbReference type="GeneID" id="115886728"/>
<dbReference type="PANTHER" id="PTHR11008:SF13">
    <property type="entry name" value="FI04421P"/>
    <property type="match status" value="1"/>
</dbReference>
<dbReference type="InterPro" id="IPR010562">
    <property type="entry name" value="Haemolymph_juvenile_hormone-bd"/>
</dbReference>
<organism evidence="2 3">
    <name type="scientific">Sitophilus oryzae</name>
    <name type="common">Rice weevil</name>
    <name type="synonym">Curculio oryzae</name>
    <dbReference type="NCBI Taxonomy" id="7048"/>
    <lineage>
        <taxon>Eukaryota</taxon>
        <taxon>Metazoa</taxon>
        <taxon>Ecdysozoa</taxon>
        <taxon>Arthropoda</taxon>
        <taxon>Hexapoda</taxon>
        <taxon>Insecta</taxon>
        <taxon>Pterygota</taxon>
        <taxon>Neoptera</taxon>
        <taxon>Endopterygota</taxon>
        <taxon>Coleoptera</taxon>
        <taxon>Polyphaga</taxon>
        <taxon>Cucujiformia</taxon>
        <taxon>Curculionidae</taxon>
        <taxon>Dryophthorinae</taxon>
        <taxon>Sitophilus</taxon>
    </lineage>
</organism>
<evidence type="ECO:0000313" key="2">
    <source>
        <dbReference type="Proteomes" id="UP000504635"/>
    </source>
</evidence>
<name>A0A6J2YFG3_SITOR</name>
<feature type="chain" id="PRO_5026983597" evidence="1">
    <location>
        <begin position="21"/>
        <end position="439"/>
    </location>
</feature>